<sequence>MQKILIVGSGDVARRILTQLAPHYRVYALLRDISRSNAWRLAGAIPVPGDLDNPDSLKRLGGLADIVLHLAPPPTSGETDPRTRHLLAALGKAKSLPRRLVYVSTTGVYGDCAGAVIDETQRLNPDNLRAVRRVDAENCLRAWGRRSGVDVCILRAPGIYAADRLPLERLEKGLPALVDREDVFTNHIHAEDLAAACIAALRRGACNRAYNAVDDSDLKMGEYFDKVADAFALPRPPRLAKTQLAAVVSPVQMSFMRESRRIGNRRLKQELKLSLAYPTVDVGIAEAVSRRNACSF</sequence>
<name>A0A1R1IE77_9RHOO</name>
<accession>A0A1R1IE77</accession>
<dbReference type="EMBL" id="MTHD01000001">
    <property type="protein sequence ID" value="OMG56902.1"/>
    <property type="molecule type" value="Genomic_DNA"/>
</dbReference>
<dbReference type="GO" id="GO:0004029">
    <property type="term" value="F:aldehyde dehydrogenase (NAD+) activity"/>
    <property type="evidence" value="ECO:0007669"/>
    <property type="project" value="TreeGrafter"/>
</dbReference>
<dbReference type="AlphaFoldDB" id="A0A1R1IE77"/>
<evidence type="ECO:0000313" key="2">
    <source>
        <dbReference type="EMBL" id="OMG56902.1"/>
    </source>
</evidence>
<gene>
    <name evidence="2" type="ORF">BJN45_02080</name>
</gene>
<dbReference type="Proteomes" id="UP000187526">
    <property type="component" value="Unassembled WGS sequence"/>
</dbReference>
<dbReference type="Pfam" id="PF01370">
    <property type="entry name" value="Epimerase"/>
    <property type="match status" value="1"/>
</dbReference>
<dbReference type="InterPro" id="IPR051783">
    <property type="entry name" value="NAD(P)-dependent_oxidoreduct"/>
</dbReference>
<feature type="domain" description="NAD-dependent epimerase/dehydratase" evidence="1">
    <location>
        <begin position="5"/>
        <end position="211"/>
    </location>
</feature>
<dbReference type="OrthoDB" id="9808276at2"/>
<reference evidence="2 3" key="1">
    <citation type="submission" date="2016-10" db="EMBL/GenBank/DDBJ databases">
        <title>Alkaliphiles isolated from bioreactors.</title>
        <authorList>
            <person name="Salah Z."/>
            <person name="Rout S.P."/>
            <person name="Humphreys P.N."/>
        </authorList>
    </citation>
    <scope>NUCLEOTIDE SEQUENCE [LARGE SCALE GENOMIC DNA]</scope>
    <source>
        <strain evidence="2 3">ZS02</strain>
    </source>
</reference>
<dbReference type="SUPFAM" id="SSF51735">
    <property type="entry name" value="NAD(P)-binding Rossmann-fold domains"/>
    <property type="match status" value="1"/>
</dbReference>
<proteinExistence type="predicted"/>
<organism evidence="2 3">
    <name type="scientific">Azonexus hydrophilus</name>
    <dbReference type="NCBI Taxonomy" id="418702"/>
    <lineage>
        <taxon>Bacteria</taxon>
        <taxon>Pseudomonadati</taxon>
        <taxon>Pseudomonadota</taxon>
        <taxon>Betaproteobacteria</taxon>
        <taxon>Rhodocyclales</taxon>
        <taxon>Azonexaceae</taxon>
        <taxon>Azonexus</taxon>
    </lineage>
</organism>
<evidence type="ECO:0000259" key="1">
    <source>
        <dbReference type="Pfam" id="PF01370"/>
    </source>
</evidence>
<dbReference type="PANTHER" id="PTHR48079:SF6">
    <property type="entry name" value="NAD(P)-BINDING DOMAIN-CONTAINING PROTEIN-RELATED"/>
    <property type="match status" value="1"/>
</dbReference>
<dbReference type="CDD" id="cd05266">
    <property type="entry name" value="SDR_a4"/>
    <property type="match status" value="1"/>
</dbReference>
<comment type="caution">
    <text evidence="2">The sequence shown here is derived from an EMBL/GenBank/DDBJ whole genome shotgun (WGS) entry which is preliminary data.</text>
</comment>
<protein>
    <submittedName>
        <fullName evidence="2">NAD(P)-dependent oxidoreductase</fullName>
    </submittedName>
</protein>
<dbReference type="GO" id="GO:0005737">
    <property type="term" value="C:cytoplasm"/>
    <property type="evidence" value="ECO:0007669"/>
    <property type="project" value="TreeGrafter"/>
</dbReference>
<dbReference type="STRING" id="418702.BJN45_02080"/>
<dbReference type="InterPro" id="IPR001509">
    <property type="entry name" value="Epimerase_deHydtase"/>
</dbReference>
<dbReference type="RefSeq" id="WP_076092504.1">
    <property type="nucleotide sequence ID" value="NZ_MTHD01000001.1"/>
</dbReference>
<dbReference type="InterPro" id="IPR036291">
    <property type="entry name" value="NAD(P)-bd_dom_sf"/>
</dbReference>
<evidence type="ECO:0000313" key="3">
    <source>
        <dbReference type="Proteomes" id="UP000187526"/>
    </source>
</evidence>
<dbReference type="Gene3D" id="3.40.50.720">
    <property type="entry name" value="NAD(P)-binding Rossmann-like Domain"/>
    <property type="match status" value="1"/>
</dbReference>
<dbReference type="PANTHER" id="PTHR48079">
    <property type="entry name" value="PROTEIN YEEZ"/>
    <property type="match status" value="1"/>
</dbReference>
<keyword evidence="3" id="KW-1185">Reference proteome</keyword>